<evidence type="ECO:0000256" key="9">
    <source>
        <dbReference type="ARBA" id="ARBA00023172"/>
    </source>
</evidence>
<evidence type="ECO:0000256" key="3">
    <source>
        <dbReference type="ARBA" id="ARBA00022741"/>
    </source>
</evidence>
<keyword evidence="8" id="KW-0238">DNA-binding</keyword>
<keyword evidence="7 15" id="KW-0067">ATP-binding</keyword>
<dbReference type="InterPro" id="IPR047112">
    <property type="entry name" value="RecG/Mfd"/>
</dbReference>
<dbReference type="KEGG" id="mlj:MLAC_29060"/>
<dbReference type="GO" id="GO:0043138">
    <property type="term" value="F:3'-5' DNA helicase activity"/>
    <property type="evidence" value="ECO:0007669"/>
    <property type="project" value="UniProtKB-EC"/>
</dbReference>
<sequence length="739" mass="80878">MVSLSDRLDRVLGAKSAVPLDEEFGIRTVDDLLRHYPRSYVEGATRVGADGTRPEEGEHITIVDVITDTKSFPMKKTPKRKCLRISVGAGRNKVTATFFNADYIMKDLTKHTRVMLSGEVGYFKGAMQLTHPAFLILDSPDGKNRGTKSLKSIADASKAISGELAMEEFERRFFPIYPASTKVQSWDIFKCVRQVLDVLDPVADPLPADLRAEHCLISEDEALRAIHLAESESERERARRRLTFDEAVGLQWALVARRHGELSESGPSAPPRVDGLAAELLRRLPFELTAGQREVLDVLSDGLASNRPMNRLLQGEVGSGKTIVAVLAMLQMVDAGYQCALLAPTEVLAAQHLLSIRDVLGPLAMGGQLGGADDATRAALLTGSMTAAQKKRARAEIASGQVGIVIGTHALLQDAVDFHNLGMVVVDEQHRFGVEQRDRLRAKARAGITPHLLVMTATPIPRTVALTVYGDLETSTLRELPLGRQPIATNAIFVKEKPAWLDRAWQRILEEIAEGRQAYVVAPRIDETDDPHEGDEGGRPSATAVGLFDRLRSGELAKLRLALMHGRLSADEKDAAMAAFRVGEVDVLVCTTVIEVGVDVPNATVMLVMDADRFGISQLHQLRGRIGRGEHPSLCLLVSWVPPDSPAGRRLRAVAATMDGFALADLDLKERKEGDVLGRNQSGKAITLRLLSLAEHQVFIEAARDFCTHAYDDHRPHPGLALLAARFTDTDRIEYLDKS</sequence>
<evidence type="ECO:0000256" key="4">
    <source>
        <dbReference type="ARBA" id="ARBA00022763"/>
    </source>
</evidence>
<dbReference type="NCBIfam" id="TIGR00643">
    <property type="entry name" value="recG"/>
    <property type="match status" value="1"/>
</dbReference>
<dbReference type="RefSeq" id="WP_085157703.1">
    <property type="nucleotide sequence ID" value="NZ_AP022581.1"/>
</dbReference>
<evidence type="ECO:0000256" key="2">
    <source>
        <dbReference type="ARBA" id="ARBA00017846"/>
    </source>
</evidence>
<dbReference type="EMBL" id="AP022581">
    <property type="protein sequence ID" value="BBX97612.1"/>
    <property type="molecule type" value="Genomic_DNA"/>
</dbReference>
<evidence type="ECO:0000256" key="11">
    <source>
        <dbReference type="ARBA" id="ARBA00023235"/>
    </source>
</evidence>
<dbReference type="STRING" id="169765.AWC15_14745"/>
<dbReference type="OrthoDB" id="9804325at2"/>
<evidence type="ECO:0000313" key="17">
    <source>
        <dbReference type="Proteomes" id="UP000466396"/>
    </source>
</evidence>
<dbReference type="PANTHER" id="PTHR47964:SF1">
    <property type="entry name" value="ATP-DEPENDENT DNA HELICASE HOMOLOG RECG, CHLOROPLASTIC"/>
    <property type="match status" value="1"/>
</dbReference>
<dbReference type="GO" id="GO:0005524">
    <property type="term" value="F:ATP binding"/>
    <property type="evidence" value="ECO:0007669"/>
    <property type="project" value="UniProtKB-KW"/>
</dbReference>
<dbReference type="SMART" id="SM00487">
    <property type="entry name" value="DEXDc"/>
    <property type="match status" value="1"/>
</dbReference>
<dbReference type="InterPro" id="IPR014001">
    <property type="entry name" value="Helicase_ATP-bd"/>
</dbReference>
<comment type="similarity">
    <text evidence="1 15">Belongs to the helicase family. RecG subfamily.</text>
</comment>
<reference evidence="16 17" key="1">
    <citation type="journal article" date="2019" name="Emerg. Microbes Infect.">
        <title>Comprehensive subspecies identification of 175 nontuberculous mycobacteria species based on 7547 genomic profiles.</title>
        <authorList>
            <person name="Matsumoto Y."/>
            <person name="Kinjo T."/>
            <person name="Motooka D."/>
            <person name="Nabeya D."/>
            <person name="Jung N."/>
            <person name="Uechi K."/>
            <person name="Horii T."/>
            <person name="Iida T."/>
            <person name="Fujita J."/>
            <person name="Nakamura S."/>
        </authorList>
    </citation>
    <scope>NUCLEOTIDE SEQUENCE [LARGE SCALE GENOMIC DNA]</scope>
    <source>
        <strain evidence="16 17">JCM 15657</strain>
    </source>
</reference>
<dbReference type="CDD" id="cd17992">
    <property type="entry name" value="DEXHc_RecG"/>
    <property type="match status" value="1"/>
</dbReference>
<dbReference type="InterPro" id="IPR011545">
    <property type="entry name" value="DEAD/DEAH_box_helicase_dom"/>
</dbReference>
<keyword evidence="5 15" id="KW-0378">Hydrolase</keyword>
<evidence type="ECO:0000256" key="13">
    <source>
        <dbReference type="ARBA" id="ARBA00034808"/>
    </source>
</evidence>
<dbReference type="AlphaFoldDB" id="A0A1X1YQQ2"/>
<dbReference type="SUPFAM" id="SSF50249">
    <property type="entry name" value="Nucleic acid-binding proteins"/>
    <property type="match status" value="1"/>
</dbReference>
<dbReference type="Pfam" id="PF17191">
    <property type="entry name" value="RecG_wedge"/>
    <property type="match status" value="1"/>
</dbReference>
<gene>
    <name evidence="16" type="primary">recG</name>
    <name evidence="16" type="ORF">MLAC_29060</name>
</gene>
<accession>A0A1X1YQQ2</accession>
<comment type="function">
    <text evidence="15">Plays a critical role in recombination and DNA repair. Helps process Holliday junction intermediates to mature products by catalyzing branch migration. Has replication fork regression activity, unwinds stalled or blocked replication forks to make a HJ that can be resolved. Has a DNA unwinding activity characteristic of a DNA helicase with 3'-5' polarity.</text>
</comment>
<dbReference type="Pfam" id="PF00271">
    <property type="entry name" value="Helicase_C"/>
    <property type="match status" value="1"/>
</dbReference>
<dbReference type="InterPro" id="IPR004609">
    <property type="entry name" value="ATP-dep_DNA_helicase_RecG"/>
</dbReference>
<dbReference type="Gene3D" id="2.40.50.140">
    <property type="entry name" value="Nucleic acid-binding proteins"/>
    <property type="match status" value="1"/>
</dbReference>
<dbReference type="EC" id="5.6.2.4" evidence="13 15"/>
<dbReference type="SMART" id="SM00490">
    <property type="entry name" value="HELICc"/>
    <property type="match status" value="1"/>
</dbReference>
<evidence type="ECO:0000256" key="14">
    <source>
        <dbReference type="ARBA" id="ARBA00048988"/>
    </source>
</evidence>
<dbReference type="GO" id="GO:0016787">
    <property type="term" value="F:hydrolase activity"/>
    <property type="evidence" value="ECO:0007669"/>
    <property type="project" value="UniProtKB-KW"/>
</dbReference>
<dbReference type="GO" id="GO:0006281">
    <property type="term" value="P:DNA repair"/>
    <property type="evidence" value="ECO:0007669"/>
    <property type="project" value="UniProtKB-UniRule"/>
</dbReference>
<dbReference type="PANTHER" id="PTHR47964">
    <property type="entry name" value="ATP-DEPENDENT DNA HELICASE HOMOLOG RECG, CHLOROPLASTIC"/>
    <property type="match status" value="1"/>
</dbReference>
<protein>
    <recommendedName>
        <fullName evidence="2 15">ATP-dependent DNA helicase RecG</fullName>
        <ecNumber evidence="13 15">5.6.2.4</ecNumber>
    </recommendedName>
</protein>
<evidence type="ECO:0000256" key="1">
    <source>
        <dbReference type="ARBA" id="ARBA00007504"/>
    </source>
</evidence>
<proteinExistence type="inferred from homology"/>
<dbReference type="PROSITE" id="PS51194">
    <property type="entry name" value="HELICASE_CTER"/>
    <property type="match status" value="1"/>
</dbReference>
<dbReference type="NCBIfam" id="NF008167">
    <property type="entry name" value="PRK10917.2-1"/>
    <property type="match status" value="1"/>
</dbReference>
<evidence type="ECO:0000256" key="12">
    <source>
        <dbReference type="ARBA" id="ARBA00034617"/>
    </source>
</evidence>
<dbReference type="InterPro" id="IPR027417">
    <property type="entry name" value="P-loop_NTPase"/>
</dbReference>
<dbReference type="InterPro" id="IPR012340">
    <property type="entry name" value="NA-bd_OB-fold"/>
</dbReference>
<name>A0A1X1YQQ2_9MYCO</name>
<dbReference type="InterPro" id="IPR001650">
    <property type="entry name" value="Helicase_C-like"/>
</dbReference>
<dbReference type="Pfam" id="PF00270">
    <property type="entry name" value="DEAD"/>
    <property type="match status" value="1"/>
</dbReference>
<dbReference type="SUPFAM" id="SSF52540">
    <property type="entry name" value="P-loop containing nucleoside triphosphate hydrolases"/>
    <property type="match status" value="2"/>
</dbReference>
<evidence type="ECO:0000313" key="16">
    <source>
        <dbReference type="EMBL" id="BBX97612.1"/>
    </source>
</evidence>
<keyword evidence="9 15" id="KW-0233">DNA recombination</keyword>
<comment type="catalytic activity">
    <reaction evidence="12 15">
        <text>Couples ATP hydrolysis with the unwinding of duplex DNA by translocating in the 3'-5' direction.</text>
        <dbReference type="EC" id="5.6.2.4"/>
    </reaction>
</comment>
<keyword evidence="4 15" id="KW-0227">DNA damage</keyword>
<evidence type="ECO:0000256" key="8">
    <source>
        <dbReference type="ARBA" id="ARBA00023125"/>
    </source>
</evidence>
<keyword evidence="6 15" id="KW-0347">Helicase</keyword>
<dbReference type="GO" id="GO:0006310">
    <property type="term" value="P:DNA recombination"/>
    <property type="evidence" value="ECO:0007669"/>
    <property type="project" value="UniProtKB-UniRule"/>
</dbReference>
<keyword evidence="10 15" id="KW-0234">DNA repair</keyword>
<dbReference type="Proteomes" id="UP000466396">
    <property type="component" value="Chromosome"/>
</dbReference>
<keyword evidence="3 15" id="KW-0547">Nucleotide-binding</keyword>
<dbReference type="Gene3D" id="3.40.50.300">
    <property type="entry name" value="P-loop containing nucleotide triphosphate hydrolases"/>
    <property type="match status" value="2"/>
</dbReference>
<organism evidence="16 17">
    <name type="scientific">Mycobacterium lacus</name>
    <dbReference type="NCBI Taxonomy" id="169765"/>
    <lineage>
        <taxon>Bacteria</taxon>
        <taxon>Bacillati</taxon>
        <taxon>Actinomycetota</taxon>
        <taxon>Actinomycetes</taxon>
        <taxon>Mycobacteriales</taxon>
        <taxon>Mycobacteriaceae</taxon>
        <taxon>Mycobacterium</taxon>
    </lineage>
</organism>
<dbReference type="CDD" id="cd04488">
    <property type="entry name" value="RecG_wedge_OBF"/>
    <property type="match status" value="1"/>
</dbReference>
<keyword evidence="17" id="KW-1185">Reference proteome</keyword>
<dbReference type="CDD" id="cd18811">
    <property type="entry name" value="SF2_C_RecG"/>
    <property type="match status" value="1"/>
</dbReference>
<keyword evidence="11" id="KW-0413">Isomerase</keyword>
<dbReference type="GO" id="GO:0003677">
    <property type="term" value="F:DNA binding"/>
    <property type="evidence" value="ECO:0007669"/>
    <property type="project" value="UniProtKB-KW"/>
</dbReference>
<evidence type="ECO:0000256" key="6">
    <source>
        <dbReference type="ARBA" id="ARBA00022806"/>
    </source>
</evidence>
<evidence type="ECO:0000256" key="15">
    <source>
        <dbReference type="RuleBase" id="RU363016"/>
    </source>
</evidence>
<comment type="catalytic activity">
    <reaction evidence="14 15">
        <text>ATP + H2O = ADP + phosphate + H(+)</text>
        <dbReference type="Rhea" id="RHEA:13065"/>
        <dbReference type="ChEBI" id="CHEBI:15377"/>
        <dbReference type="ChEBI" id="CHEBI:15378"/>
        <dbReference type="ChEBI" id="CHEBI:30616"/>
        <dbReference type="ChEBI" id="CHEBI:43474"/>
        <dbReference type="ChEBI" id="CHEBI:456216"/>
        <dbReference type="EC" id="5.6.2.4"/>
    </reaction>
</comment>
<dbReference type="PROSITE" id="PS51192">
    <property type="entry name" value="HELICASE_ATP_BIND_1"/>
    <property type="match status" value="1"/>
</dbReference>
<evidence type="ECO:0000256" key="10">
    <source>
        <dbReference type="ARBA" id="ARBA00023204"/>
    </source>
</evidence>
<evidence type="ECO:0000256" key="5">
    <source>
        <dbReference type="ARBA" id="ARBA00022801"/>
    </source>
</evidence>
<evidence type="ECO:0000256" key="7">
    <source>
        <dbReference type="ARBA" id="ARBA00022840"/>
    </source>
</evidence>
<dbReference type="InterPro" id="IPR033454">
    <property type="entry name" value="RecG_wedge"/>
</dbReference>